<keyword evidence="16" id="KW-1185">Reference proteome</keyword>
<dbReference type="Gene3D" id="3.40.50.360">
    <property type="match status" value="1"/>
</dbReference>
<dbReference type="SUPFAM" id="SSF52218">
    <property type="entry name" value="Flavoproteins"/>
    <property type="match status" value="1"/>
</dbReference>
<dbReference type="PATRIC" id="fig|1433287.3.peg.1226"/>
<evidence type="ECO:0000256" key="3">
    <source>
        <dbReference type="ARBA" id="ARBA00022630"/>
    </source>
</evidence>
<dbReference type="EMBL" id="CP006943">
    <property type="protein sequence ID" value="AHG75747.1"/>
    <property type="molecule type" value="Genomic_DNA"/>
</dbReference>
<comment type="cofactor">
    <cofactor evidence="11 12">
        <name>FMN</name>
        <dbReference type="ChEBI" id="CHEBI:58210"/>
    </cofactor>
    <text evidence="11 12">Binds 1 FMN per subunit.</text>
</comment>
<gene>
    <name evidence="15" type="ORF">X808_12240</name>
</gene>
<proteinExistence type="predicted"/>
<dbReference type="STRING" id="1433287.X808_12240"/>
<accession>W0QBT7</accession>
<dbReference type="PRINTS" id="PR00371">
    <property type="entry name" value="FPNCR"/>
</dbReference>
<dbReference type="Pfam" id="PF00258">
    <property type="entry name" value="Flavodoxin_1"/>
    <property type="match status" value="1"/>
</dbReference>
<dbReference type="InterPro" id="IPR029039">
    <property type="entry name" value="Flavoprotein-like_sf"/>
</dbReference>
<feature type="binding site" evidence="12">
    <location>
        <position position="556"/>
    </location>
    <ligand>
        <name>NADP(+)</name>
        <dbReference type="ChEBI" id="CHEBI:58349"/>
    </ligand>
</feature>
<keyword evidence="5 11" id="KW-0274">FAD</keyword>
<dbReference type="EC" id="1.8.1.2" evidence="11"/>
<dbReference type="Pfam" id="PF00175">
    <property type="entry name" value="NAD_binding_1"/>
    <property type="match status" value="1"/>
</dbReference>
<keyword evidence="7 11" id="KW-0249">Electron transport</keyword>
<feature type="binding site" evidence="12">
    <location>
        <begin position="113"/>
        <end position="116"/>
    </location>
    <ligand>
        <name>FMN</name>
        <dbReference type="ChEBI" id="CHEBI:58210"/>
    </ligand>
</feature>
<evidence type="ECO:0000256" key="4">
    <source>
        <dbReference type="ARBA" id="ARBA00022643"/>
    </source>
</evidence>
<feature type="binding site" evidence="12">
    <location>
        <begin position="514"/>
        <end position="515"/>
    </location>
    <ligand>
        <name>NADP(+)</name>
        <dbReference type="ChEBI" id="CHEBI:58349"/>
    </ligand>
</feature>
<dbReference type="InterPro" id="IPR017938">
    <property type="entry name" value="Riboflavin_synthase-like_b-brl"/>
</dbReference>
<dbReference type="PIRSF" id="PIRSF000207">
    <property type="entry name" value="SiR-FP_CysJ"/>
    <property type="match status" value="1"/>
</dbReference>
<dbReference type="InterPro" id="IPR001094">
    <property type="entry name" value="Flavdoxin-like"/>
</dbReference>
<dbReference type="SUPFAM" id="SSF63380">
    <property type="entry name" value="Riboflavin synthase domain-like"/>
    <property type="match status" value="1"/>
</dbReference>
<feature type="binding site" evidence="12">
    <location>
        <position position="317"/>
    </location>
    <ligand>
        <name>FAD</name>
        <dbReference type="ChEBI" id="CHEBI:57692"/>
    </ligand>
</feature>
<keyword evidence="9 11" id="KW-0198">Cysteine biosynthesis</keyword>
<keyword evidence="3 11" id="KW-0285">Flavoprotein</keyword>
<dbReference type="GO" id="GO:0070814">
    <property type="term" value="P:hydrogen sulfide biosynthetic process"/>
    <property type="evidence" value="ECO:0007669"/>
    <property type="project" value="UniProtKB-UniPathway"/>
</dbReference>
<evidence type="ECO:0000256" key="8">
    <source>
        <dbReference type="ARBA" id="ARBA00023002"/>
    </source>
</evidence>
<keyword evidence="2 11" id="KW-0028">Amino-acid biosynthesis</keyword>
<dbReference type="PANTHER" id="PTHR19384:SF128">
    <property type="entry name" value="NADPH OXIDOREDUCTASE A"/>
    <property type="match status" value="1"/>
</dbReference>
<dbReference type="Proteomes" id="UP000066995">
    <property type="component" value="Chromosome"/>
</dbReference>
<keyword evidence="4 11" id="KW-0288">FMN</keyword>
<dbReference type="InterPro" id="IPR010199">
    <property type="entry name" value="CysJ"/>
</dbReference>
<dbReference type="GO" id="GO:0005829">
    <property type="term" value="C:cytosol"/>
    <property type="evidence" value="ECO:0007669"/>
    <property type="project" value="TreeGrafter"/>
</dbReference>
<comment type="subunit">
    <text evidence="11">Alpha(8)-beta(8). The alpha component is a flavoprotein, the beta component is a hemoprotein.</text>
</comment>
<sequence>MTNTTDIPLSPDLEHLIQGLDNLQLAWLSGYAWAKAKGGSNDFTVPVQNQTSEVAKALKVTVLSASQTGNAKLVANKLTETLNTAGVTAVHHSLSNYKAKNISDEDIVILVTSTQGDGEPPEEGVVLYKFLNGKKAPKLDRLQFAVLGLGDSSYPNFCQAGKDFDSQLAKLGASRLLDRTDADLEFQTTTDSWIEHITAVLKEKSTQKSVAITSSTQKTAVVSSKFMKENPFPATLLTNQRITDSTAQKDVRHLEFDLSGSNLTYQAGDALGVWFDNDPELVQAFLNAVGLNGEEEVIVAEQTRSLRSALLTYLDLTKASLPFVKSYAEFANNPELTDIVADNDKVANLIATRAIIDIIEQYPTTLKAEQLVSLLRPLTPRLYSISSSQSEVGDEVHLSVGVVRFEHNGKVRSGAASSYLADRVEEDGTVRVFVEHNDNFRLPQDNNKPIIMIGSGTGIAPYRAFVQQRAAEEASGQNWLIFGNQHFTKDFLYQTEWQQFKKDGYLHKYSFAWSRDQEEKIYVQDKIRENAEAIWAWLQDGAYVYVCGDATRMAKDVEQALLDVIEQQGKFSRDDAEEYLNELAEEKRYQRDIY</sequence>
<keyword evidence="8 11" id="KW-0560">Oxidoreductase</keyword>
<evidence type="ECO:0000313" key="15">
    <source>
        <dbReference type="EMBL" id="AHG75747.1"/>
    </source>
</evidence>
<dbReference type="GO" id="GO:0050660">
    <property type="term" value="F:flavin adenine dinucleotide binding"/>
    <property type="evidence" value="ECO:0007669"/>
    <property type="project" value="InterPro"/>
</dbReference>
<evidence type="ECO:0000256" key="9">
    <source>
        <dbReference type="ARBA" id="ARBA00023192"/>
    </source>
</evidence>
<feature type="domain" description="Flavodoxin-like" evidence="13">
    <location>
        <begin position="60"/>
        <end position="198"/>
    </location>
</feature>
<dbReference type="RefSeq" id="WP_025217462.1">
    <property type="nucleotide sequence ID" value="NZ_CP006943.1"/>
</dbReference>
<keyword evidence="1 11" id="KW-0813">Transport</keyword>
<dbReference type="eggNOG" id="COG0369">
    <property type="taxonomic scope" value="Bacteria"/>
</dbReference>
<organism evidence="15 16">
    <name type="scientific">Mannheimia varigena USDA-ARS-USMARC-1296</name>
    <dbReference type="NCBI Taxonomy" id="1433287"/>
    <lineage>
        <taxon>Bacteria</taxon>
        <taxon>Pseudomonadati</taxon>
        <taxon>Pseudomonadota</taxon>
        <taxon>Gammaproteobacteria</taxon>
        <taxon>Pasteurellales</taxon>
        <taxon>Pasteurellaceae</taxon>
        <taxon>Mannheimia</taxon>
    </lineage>
</organism>
<dbReference type="GO" id="GO:0004783">
    <property type="term" value="F:sulfite reductase (NADPH) activity"/>
    <property type="evidence" value="ECO:0007669"/>
    <property type="project" value="UniProtKB-EC"/>
</dbReference>
<comment type="pathway">
    <text evidence="11">Sulfur metabolism; hydrogen sulfide biosynthesis; hydrogen sulfide from sulfite (NADPH route): step 1/1.</text>
</comment>
<evidence type="ECO:0000256" key="7">
    <source>
        <dbReference type="ARBA" id="ARBA00022982"/>
    </source>
</evidence>
<evidence type="ECO:0000256" key="6">
    <source>
        <dbReference type="ARBA" id="ARBA00022857"/>
    </source>
</evidence>
<evidence type="ECO:0000256" key="11">
    <source>
        <dbReference type="PIRNR" id="PIRNR000207"/>
    </source>
</evidence>
<dbReference type="InterPro" id="IPR003097">
    <property type="entry name" value="CysJ-like_FAD-binding"/>
</dbReference>
<evidence type="ECO:0000256" key="10">
    <source>
        <dbReference type="ARBA" id="ARBA00052219"/>
    </source>
</evidence>
<dbReference type="HOGENOM" id="CLU_001570_17_7_6"/>
<dbReference type="GO" id="GO:0019344">
    <property type="term" value="P:cysteine biosynthetic process"/>
    <property type="evidence" value="ECO:0007669"/>
    <property type="project" value="UniProtKB-KW"/>
</dbReference>
<evidence type="ECO:0000256" key="5">
    <source>
        <dbReference type="ARBA" id="ARBA00022827"/>
    </source>
</evidence>
<feature type="binding site" evidence="12">
    <location>
        <position position="351"/>
    </location>
    <ligand>
        <name>FAD</name>
        <dbReference type="ChEBI" id="CHEBI:57692"/>
    </ligand>
</feature>
<dbReference type="Pfam" id="PF00667">
    <property type="entry name" value="FAD_binding_1"/>
    <property type="match status" value="1"/>
</dbReference>
<name>W0QBT7_9PAST</name>
<comment type="cofactor">
    <cofactor evidence="11 12">
        <name>FAD</name>
        <dbReference type="ChEBI" id="CHEBI:57692"/>
    </cofactor>
    <text evidence="11 12">Binds 1 FAD per subunit.</text>
</comment>
<dbReference type="PRINTS" id="PR00369">
    <property type="entry name" value="FLAVODOXIN"/>
</dbReference>
<feature type="binding site" evidence="12">
    <location>
        <position position="594"/>
    </location>
    <ligand>
        <name>FAD</name>
        <dbReference type="ChEBI" id="CHEBI:57692"/>
    </ligand>
</feature>
<evidence type="ECO:0000256" key="1">
    <source>
        <dbReference type="ARBA" id="ARBA00022448"/>
    </source>
</evidence>
<dbReference type="AlphaFoldDB" id="W0QBT7"/>
<reference evidence="15 16" key="1">
    <citation type="submission" date="2013-12" db="EMBL/GenBank/DDBJ databases">
        <title>Annotation of the Mannheimia varigena USDA-ARS-USMARC-1296 complete genome.</title>
        <authorList>
            <person name="Harhay G.P."/>
            <person name="Clawson M.L."/>
            <person name="Murray R.W."/>
            <person name="Lubbers B.V."/>
            <person name="Heaton M.P."/>
            <person name="Chitko-Mckown C.G."/>
            <person name="Harhay D.M."/>
            <person name="Smith T.P.L."/>
        </authorList>
    </citation>
    <scope>NUCLEOTIDE SEQUENCE [LARGE SCALE GENOMIC DNA]</scope>
    <source>
        <strain evidence="15 16">USDA-ARS-USMARC-1296</strain>
    </source>
</reference>
<evidence type="ECO:0000256" key="12">
    <source>
        <dbReference type="PIRSR" id="PIRSR000207-1"/>
    </source>
</evidence>
<feature type="binding site" evidence="12">
    <location>
        <begin position="149"/>
        <end position="158"/>
    </location>
    <ligand>
        <name>FMN</name>
        <dbReference type="ChEBI" id="CHEBI:58210"/>
    </ligand>
</feature>
<feature type="binding site" evidence="12">
    <location>
        <begin position="381"/>
        <end position="384"/>
    </location>
    <ligand>
        <name>FAD</name>
        <dbReference type="ChEBI" id="CHEBI:57692"/>
    </ligand>
</feature>
<feature type="binding site" evidence="12">
    <location>
        <begin position="66"/>
        <end position="71"/>
    </location>
    <ligand>
        <name>FMN</name>
        <dbReference type="ChEBI" id="CHEBI:58210"/>
    </ligand>
</feature>
<dbReference type="FunFam" id="3.40.50.80:FF:000001">
    <property type="entry name" value="NADPH--cytochrome P450 reductase 1"/>
    <property type="match status" value="1"/>
</dbReference>
<evidence type="ECO:0000256" key="2">
    <source>
        <dbReference type="ARBA" id="ARBA00022605"/>
    </source>
</evidence>
<evidence type="ECO:0000259" key="13">
    <source>
        <dbReference type="PROSITE" id="PS50902"/>
    </source>
</evidence>
<dbReference type="PANTHER" id="PTHR19384">
    <property type="entry name" value="NITRIC OXIDE SYNTHASE-RELATED"/>
    <property type="match status" value="1"/>
</dbReference>
<dbReference type="Gene3D" id="1.20.990.10">
    <property type="entry name" value="NADPH-cytochrome p450 Reductase, Chain A, domain 3"/>
    <property type="match status" value="1"/>
</dbReference>
<comment type="function">
    <text evidence="11">Component of the sulfite reductase complex that catalyzes the 6-electron reduction of sulfite to sulfide. This is one of several activities required for the biosynthesis of L-cysteine from sulfate. The flavoprotein component catalyzes the electron flow from NADPH -&gt; FAD -&gt; FMN to the hemoprotein component.</text>
</comment>
<dbReference type="SUPFAM" id="SSF52343">
    <property type="entry name" value="Ferredoxin reductase-like, C-terminal NADP-linked domain"/>
    <property type="match status" value="1"/>
</dbReference>
<dbReference type="KEGG" id="mvi:X808_12240"/>
<dbReference type="Gene3D" id="3.40.50.80">
    <property type="entry name" value="Nucleotide-binding domain of ferredoxin-NADP reductase (FNR) module"/>
    <property type="match status" value="1"/>
</dbReference>
<evidence type="ECO:0000259" key="14">
    <source>
        <dbReference type="PROSITE" id="PS51384"/>
    </source>
</evidence>
<feature type="binding site" evidence="12">
    <location>
        <begin position="414"/>
        <end position="417"/>
    </location>
    <ligand>
        <name>FAD</name>
        <dbReference type="ChEBI" id="CHEBI:57692"/>
    </ligand>
</feature>
<dbReference type="InterPro" id="IPR017927">
    <property type="entry name" value="FAD-bd_FR_type"/>
</dbReference>
<dbReference type="UniPathway" id="UPA00140">
    <property type="reaction ID" value="UER00207"/>
</dbReference>
<feature type="domain" description="FAD-binding FR-type" evidence="14">
    <location>
        <begin position="229"/>
        <end position="443"/>
    </location>
</feature>
<dbReference type="NCBIfam" id="TIGR01931">
    <property type="entry name" value="cysJ"/>
    <property type="match status" value="1"/>
</dbReference>
<protein>
    <recommendedName>
        <fullName evidence="11">Sulfite reductase [NADPH] flavoprotein alpha-component</fullName>
        <shortName evidence="11">SiR-FP</shortName>
        <ecNumber evidence="11">1.8.1.2</ecNumber>
    </recommendedName>
</protein>
<dbReference type="InterPro" id="IPR001709">
    <property type="entry name" value="Flavoprot_Pyr_Nucl_cyt_Rdtase"/>
</dbReference>
<dbReference type="PROSITE" id="PS51384">
    <property type="entry name" value="FAD_FR"/>
    <property type="match status" value="1"/>
</dbReference>
<dbReference type="PROSITE" id="PS50902">
    <property type="entry name" value="FLAVODOXIN_LIKE"/>
    <property type="match status" value="1"/>
</dbReference>
<comment type="catalytic activity">
    <reaction evidence="10 11">
        <text>hydrogen sulfide + 3 NADP(+) + 3 H2O = sulfite + 3 NADPH + 4 H(+)</text>
        <dbReference type="Rhea" id="RHEA:13801"/>
        <dbReference type="ChEBI" id="CHEBI:15377"/>
        <dbReference type="ChEBI" id="CHEBI:15378"/>
        <dbReference type="ChEBI" id="CHEBI:17359"/>
        <dbReference type="ChEBI" id="CHEBI:29919"/>
        <dbReference type="ChEBI" id="CHEBI:57783"/>
        <dbReference type="ChEBI" id="CHEBI:58349"/>
        <dbReference type="EC" id="1.8.1.2"/>
    </reaction>
</comment>
<dbReference type="Gene3D" id="2.40.30.10">
    <property type="entry name" value="Translation factors"/>
    <property type="match status" value="1"/>
</dbReference>
<evidence type="ECO:0000313" key="16">
    <source>
        <dbReference type="Proteomes" id="UP000066995"/>
    </source>
</evidence>
<dbReference type="InterPro" id="IPR001433">
    <property type="entry name" value="OxRdtase_FAD/NAD-bd"/>
</dbReference>
<dbReference type="InterPro" id="IPR023173">
    <property type="entry name" value="NADPH_Cyt_P450_Rdtase_alpha"/>
</dbReference>
<dbReference type="GO" id="GO:0010181">
    <property type="term" value="F:FMN binding"/>
    <property type="evidence" value="ECO:0007669"/>
    <property type="project" value="InterPro"/>
</dbReference>
<dbReference type="InterPro" id="IPR008254">
    <property type="entry name" value="Flavodoxin/NO_synth"/>
</dbReference>
<keyword evidence="6 11" id="KW-0521">NADP</keyword>
<feature type="binding site" evidence="12">
    <location>
        <begin position="399"/>
        <end position="401"/>
    </location>
    <ligand>
        <name>FAD</name>
        <dbReference type="ChEBI" id="CHEBI:57692"/>
    </ligand>
</feature>
<dbReference type="CDD" id="cd06199">
    <property type="entry name" value="SiR"/>
    <property type="match status" value="1"/>
</dbReference>
<feature type="binding site" evidence="12">
    <location>
        <begin position="520"/>
        <end position="524"/>
    </location>
    <ligand>
        <name>NADP(+)</name>
        <dbReference type="ChEBI" id="CHEBI:58349"/>
    </ligand>
</feature>
<dbReference type="OrthoDB" id="9816402at2"/>
<dbReference type="InterPro" id="IPR039261">
    <property type="entry name" value="FNR_nucleotide-bd"/>
</dbReference>